<dbReference type="InterPro" id="IPR002397">
    <property type="entry name" value="Cyt_P450_B"/>
</dbReference>
<dbReference type="InterPro" id="IPR036396">
    <property type="entry name" value="Cyt_P450_sf"/>
</dbReference>
<comment type="caution">
    <text evidence="2">The sequence shown here is derived from an EMBL/GenBank/DDBJ whole genome shotgun (WGS) entry which is preliminary data.</text>
</comment>
<sequence>MPLAETTADPDAALERLWREHGPVAPVELMPGVRAWLVMGYAEIRQITTQDHLFSRNANTWSLVLDGTVGPDSPLGPMMFHRDNVIGADGEEHRRLRRPIEQAMAALDHRALRRTVERLSTGLIDRIAPAGRGDLIADYAASIPVLAIGELIGLDPGRARELLDAMNLLFSSGPRAQEGNARFEALLNELVTSRLDGGASDLTGFLASHPDLATASEILQTLVVVVSASNHTSISWIAETLRLMLVDPRFAGRINGGRLSIDDALDEVLARQPPMINFPARYPLADTVLADRPVRKGDALILGLAASARDTRVHASDWWTRGSRAHLAWSVGPHACPGRDPARTIARTAVATAQHLLGDLRLACDPAEIGYQPSPWIRTAVSLPVTFTPRIPAAPAPRTPVMDRTP</sequence>
<proteinExistence type="inferred from homology"/>
<evidence type="ECO:0000313" key="2">
    <source>
        <dbReference type="EMBL" id="RFU43524.1"/>
    </source>
</evidence>
<dbReference type="GO" id="GO:0016705">
    <property type="term" value="F:oxidoreductase activity, acting on paired donors, with incorporation or reduction of molecular oxygen"/>
    <property type="evidence" value="ECO:0007669"/>
    <property type="project" value="InterPro"/>
</dbReference>
<dbReference type="PROSITE" id="PS00086">
    <property type="entry name" value="CYTOCHROME_P450"/>
    <property type="match status" value="1"/>
</dbReference>
<evidence type="ECO:0000313" key="3">
    <source>
        <dbReference type="Proteomes" id="UP000261811"/>
    </source>
</evidence>
<reference evidence="2 3" key="1">
    <citation type="submission" date="2018-08" db="EMBL/GenBank/DDBJ databases">
        <title>Actinomadura jelena sp. nov., a novel Actinomycete isolated from soil in Chad.</title>
        <authorList>
            <person name="Shi L."/>
        </authorList>
    </citation>
    <scope>NUCLEOTIDE SEQUENCE [LARGE SCALE GENOMIC DNA]</scope>
    <source>
        <strain evidence="2 3">NEAU-G17</strain>
    </source>
</reference>
<dbReference type="PANTHER" id="PTHR46696">
    <property type="entry name" value="P450, PUTATIVE (EUROFUNG)-RELATED"/>
    <property type="match status" value="1"/>
</dbReference>
<dbReference type="Proteomes" id="UP000261811">
    <property type="component" value="Unassembled WGS sequence"/>
</dbReference>
<accession>A0A372JUV6</accession>
<protein>
    <submittedName>
        <fullName evidence="2">Cytochrome P450</fullName>
    </submittedName>
</protein>
<name>A0A372JUV6_9ACTN</name>
<evidence type="ECO:0000256" key="1">
    <source>
        <dbReference type="ARBA" id="ARBA00010617"/>
    </source>
</evidence>
<dbReference type="InterPro" id="IPR017972">
    <property type="entry name" value="Cyt_P450_CS"/>
</dbReference>
<dbReference type="SUPFAM" id="SSF48264">
    <property type="entry name" value="Cytochrome P450"/>
    <property type="match status" value="1"/>
</dbReference>
<comment type="similarity">
    <text evidence="1">Belongs to the cytochrome P450 family.</text>
</comment>
<dbReference type="Gene3D" id="1.10.630.10">
    <property type="entry name" value="Cytochrome P450"/>
    <property type="match status" value="1"/>
</dbReference>
<dbReference type="PRINTS" id="PR00359">
    <property type="entry name" value="BP450"/>
</dbReference>
<dbReference type="EMBL" id="QURH01000011">
    <property type="protein sequence ID" value="RFU43524.1"/>
    <property type="molecule type" value="Genomic_DNA"/>
</dbReference>
<dbReference type="PANTHER" id="PTHR46696:SF1">
    <property type="entry name" value="CYTOCHROME P450 YJIB-RELATED"/>
    <property type="match status" value="1"/>
</dbReference>
<dbReference type="AlphaFoldDB" id="A0A372JUV6"/>
<gene>
    <name evidence="2" type="ORF">DZF91_00810</name>
</gene>
<dbReference type="GO" id="GO:0004497">
    <property type="term" value="F:monooxygenase activity"/>
    <property type="evidence" value="ECO:0007669"/>
    <property type="project" value="InterPro"/>
</dbReference>
<dbReference type="OrthoDB" id="4133219at2"/>
<organism evidence="2 3">
    <name type="scientific">Actinomadura logoneensis</name>
    <dbReference type="NCBI Taxonomy" id="2293572"/>
    <lineage>
        <taxon>Bacteria</taxon>
        <taxon>Bacillati</taxon>
        <taxon>Actinomycetota</taxon>
        <taxon>Actinomycetes</taxon>
        <taxon>Streptosporangiales</taxon>
        <taxon>Thermomonosporaceae</taxon>
        <taxon>Actinomadura</taxon>
    </lineage>
</organism>
<dbReference type="GO" id="GO:0005506">
    <property type="term" value="F:iron ion binding"/>
    <property type="evidence" value="ECO:0007669"/>
    <property type="project" value="InterPro"/>
</dbReference>
<dbReference type="GO" id="GO:0020037">
    <property type="term" value="F:heme binding"/>
    <property type="evidence" value="ECO:0007669"/>
    <property type="project" value="InterPro"/>
</dbReference>
<keyword evidence="3" id="KW-1185">Reference proteome</keyword>